<dbReference type="InParanoid" id="K0KNN5"/>
<dbReference type="Gene3D" id="3.40.50.1820">
    <property type="entry name" value="alpha/beta hydrolase"/>
    <property type="match status" value="1"/>
</dbReference>
<dbReference type="EMBL" id="CAIF01000148">
    <property type="protein sequence ID" value="CCH44606.1"/>
    <property type="molecule type" value="Genomic_DNA"/>
</dbReference>
<dbReference type="EC" id="3.5.1.9" evidence="1"/>
<evidence type="ECO:0000313" key="2">
    <source>
        <dbReference type="Proteomes" id="UP000009328"/>
    </source>
</evidence>
<organism evidence="1 2">
    <name type="scientific">Wickerhamomyces ciferrii (strain ATCC 14091 / BCRC 22168 / CBS 111 / JCM 3599 / NBRC 0793 / NRRL Y-1031 F-60-10)</name>
    <name type="common">Yeast</name>
    <name type="synonym">Pichia ciferrii</name>
    <dbReference type="NCBI Taxonomy" id="1206466"/>
    <lineage>
        <taxon>Eukaryota</taxon>
        <taxon>Fungi</taxon>
        <taxon>Dikarya</taxon>
        <taxon>Ascomycota</taxon>
        <taxon>Saccharomycotina</taxon>
        <taxon>Saccharomycetes</taxon>
        <taxon>Phaffomycetales</taxon>
        <taxon>Wickerhamomycetaceae</taxon>
        <taxon>Wickerhamomyces</taxon>
    </lineage>
</organism>
<dbReference type="AlphaFoldDB" id="K0KNN5"/>
<evidence type="ECO:0000313" key="1">
    <source>
        <dbReference type="EMBL" id="CCH44606.1"/>
    </source>
</evidence>
<dbReference type="HOGENOM" id="CLU_016852_1_0_1"/>
<dbReference type="Proteomes" id="UP000009328">
    <property type="component" value="Unassembled WGS sequence"/>
</dbReference>
<name>K0KNN5_WICCF</name>
<dbReference type="STRING" id="1206466.K0KNN5"/>
<dbReference type="InterPro" id="IPR029058">
    <property type="entry name" value="AB_hydrolase_fold"/>
</dbReference>
<dbReference type="GO" id="GO:0004061">
    <property type="term" value="F:arylformamidase activity"/>
    <property type="evidence" value="ECO:0007669"/>
    <property type="project" value="UniProtKB-EC"/>
</dbReference>
<reference evidence="1 2" key="1">
    <citation type="journal article" date="2012" name="Eukaryot. Cell">
        <title>Draft genome sequence of Wickerhamomyces ciferrii NRRL Y-1031 F-60-10.</title>
        <authorList>
            <person name="Schneider J."/>
            <person name="Andrea H."/>
            <person name="Blom J."/>
            <person name="Jaenicke S."/>
            <person name="Ruckert C."/>
            <person name="Schorsch C."/>
            <person name="Szczepanowski R."/>
            <person name="Farwick M."/>
            <person name="Goesmann A."/>
            <person name="Puhler A."/>
            <person name="Schaffer S."/>
            <person name="Tauch A."/>
            <person name="Kohler T."/>
            <person name="Brinkrolf K."/>
        </authorList>
    </citation>
    <scope>NUCLEOTIDE SEQUENCE [LARGE SCALE GENOMIC DNA]</scope>
    <source>
        <strain evidence="2">ATCC 14091 / BCRC 22168 / CBS 111 / JCM 3599 / NBRC 0793 / NRRL Y-1031 F-60-10</strain>
    </source>
</reference>
<accession>K0KNN5</accession>
<comment type="caution">
    <text evidence="1">The sequence shown here is derived from an EMBL/GenBank/DDBJ whole genome shotgun (WGS) entry which is preliminary data.</text>
</comment>
<dbReference type="SUPFAM" id="SSF53474">
    <property type="entry name" value="alpha/beta-Hydrolases"/>
    <property type="match status" value="1"/>
</dbReference>
<sequence>MSFKPVKHTYGSHPRQFIEEFKYDPSIKDTVITIHGGGWVRYVEKPSDYLKLTENLDFKANYFSLDYRLSESHLLRDTDDENPDKLYVKYPLHLLDILQGLKLIFDNFDIKKVHFIGHSVGALFALQLQDFAQLVPIGLSELVKQKYITKDEEAKHLKFVKDFAEQWKKVELVNVIYLSGVYDLPLGLRKTATAYPSDDPLNRYAFVLDAHVSEEQFTEASVVTSTKIKEPFQTIKATGKHIILHSYTDQYVVEYQPLALLEYFFKLGKPIEFVLKDFGLHHDILKDEKAFKIISNFLNSD</sequence>
<protein>
    <submittedName>
        <fullName evidence="1">Kynurenine formamidase</fullName>
        <ecNumber evidence="1">3.5.1.9</ecNumber>
    </submittedName>
</protein>
<keyword evidence="1" id="KW-0378">Hydrolase</keyword>
<gene>
    <name evidence="1" type="ORF">BN7_4175</name>
</gene>
<keyword evidence="2" id="KW-1185">Reference proteome</keyword>
<proteinExistence type="predicted"/>